<evidence type="ECO:0000313" key="6">
    <source>
        <dbReference type="EMBL" id="SDW60687.1"/>
    </source>
</evidence>
<organism evidence="6 7">
    <name type="scientific">Saccharopolyspora shandongensis</name>
    <dbReference type="NCBI Taxonomy" id="418495"/>
    <lineage>
        <taxon>Bacteria</taxon>
        <taxon>Bacillati</taxon>
        <taxon>Actinomycetota</taxon>
        <taxon>Actinomycetes</taxon>
        <taxon>Pseudonocardiales</taxon>
        <taxon>Pseudonocardiaceae</taxon>
        <taxon>Saccharopolyspora</taxon>
    </lineage>
</organism>
<name>A0A1H2UX83_9PSEU</name>
<dbReference type="InterPro" id="IPR042490">
    <property type="entry name" value="Thio_Ohase/BAAT_N"/>
</dbReference>
<evidence type="ECO:0000259" key="5">
    <source>
        <dbReference type="Pfam" id="PF08840"/>
    </source>
</evidence>
<feature type="chain" id="PRO_5011478998" evidence="3">
    <location>
        <begin position="24"/>
        <end position="439"/>
    </location>
</feature>
<dbReference type="Proteomes" id="UP000199529">
    <property type="component" value="Unassembled WGS sequence"/>
</dbReference>
<keyword evidence="7" id="KW-1185">Reference proteome</keyword>
<keyword evidence="6" id="KW-0378">Hydrolase</keyword>
<dbReference type="STRING" id="418495.SAMN05216215_1004122"/>
<evidence type="ECO:0000256" key="3">
    <source>
        <dbReference type="SAM" id="SignalP"/>
    </source>
</evidence>
<accession>A0A1H2UX83</accession>
<dbReference type="InterPro" id="IPR006862">
    <property type="entry name" value="Thio_Ohase/aa_AcTrfase"/>
</dbReference>
<evidence type="ECO:0000256" key="2">
    <source>
        <dbReference type="PIRSR" id="PIRSR016521-1"/>
    </source>
</evidence>
<dbReference type="Gene3D" id="3.40.50.1820">
    <property type="entry name" value="alpha/beta hydrolase"/>
    <property type="match status" value="1"/>
</dbReference>
<feature type="signal peptide" evidence="3">
    <location>
        <begin position="1"/>
        <end position="23"/>
    </location>
</feature>
<dbReference type="GO" id="GO:0047617">
    <property type="term" value="F:fatty acyl-CoA hydrolase activity"/>
    <property type="evidence" value="ECO:0007669"/>
    <property type="project" value="TreeGrafter"/>
</dbReference>
<dbReference type="Pfam" id="PF08840">
    <property type="entry name" value="BAAT_C"/>
    <property type="match status" value="1"/>
</dbReference>
<evidence type="ECO:0000313" key="7">
    <source>
        <dbReference type="Proteomes" id="UP000199529"/>
    </source>
</evidence>
<proteinExistence type="inferred from homology"/>
<sequence>MRRAIGLLAAALLLTGCAGTARAAPALDVGGGAIDEPLAVVVSGLAPGERASVWARMTDDRGRLWTSWATFAADRGGRVDIAEHAPVGGSYAGADPAGLLWSMRLPSGEPVSEPRAALSGSEIQLTIGVDIGGRTVAQEPVVVPLHAPGVRSMPIAEGGLVGDLHLPPGPGPHPGVILLGGSEGGRPNPKLGRFLAGKGFAVLGLAYFGLPGLPPALDRIPVEYGTHAVDWLRARPEVSDGRVGVVGLSRGGEFALVLGAFSPGVGAVASIVGSGAVFPGMAPQASSWTHAGADLPPLVIASPGSPVGFLAEAARGRPGQFVDTQGTTATREELDRAAIPVERSDAAFLLVSAERDAMWPSQRLLDVAARRLGDRAEHVVQPGAGHFILDVPNLPTSYTSAVPLVPEVFWAAGGGAPQANAAATADTVRRVVELFREEL</sequence>
<dbReference type="SUPFAM" id="SSF53474">
    <property type="entry name" value="alpha/beta-Hydrolases"/>
    <property type="match status" value="1"/>
</dbReference>
<comment type="similarity">
    <text evidence="1">Belongs to the C/M/P thioester hydrolase family.</text>
</comment>
<dbReference type="InterPro" id="IPR029058">
    <property type="entry name" value="AB_hydrolase_fold"/>
</dbReference>
<dbReference type="InterPro" id="IPR016662">
    <property type="entry name" value="Acyl-CoA_thioEstase_long-chain"/>
</dbReference>
<feature type="domain" description="BAAT/Acyl-CoA thioester hydrolase C-terminal" evidence="5">
    <location>
        <begin position="220"/>
        <end position="439"/>
    </location>
</feature>
<evidence type="ECO:0000259" key="4">
    <source>
        <dbReference type="Pfam" id="PF04775"/>
    </source>
</evidence>
<dbReference type="GO" id="GO:0006637">
    <property type="term" value="P:acyl-CoA metabolic process"/>
    <property type="evidence" value="ECO:0007669"/>
    <property type="project" value="InterPro"/>
</dbReference>
<dbReference type="AlphaFoldDB" id="A0A1H2UX83"/>
<dbReference type="PIRSF" id="PIRSF016521">
    <property type="entry name" value="Acyl-CoA_hydro"/>
    <property type="match status" value="1"/>
</dbReference>
<dbReference type="PANTHER" id="PTHR10824:SF17">
    <property type="entry name" value="ACYL-COENZYME A THIOESTERASE 6"/>
    <property type="match status" value="1"/>
</dbReference>
<reference evidence="7" key="1">
    <citation type="submission" date="2016-10" db="EMBL/GenBank/DDBJ databases">
        <authorList>
            <person name="Varghese N."/>
            <person name="Submissions S."/>
        </authorList>
    </citation>
    <scope>NUCLEOTIDE SEQUENCE [LARGE SCALE GENOMIC DNA]</scope>
    <source>
        <strain evidence="7">CGMCC 4.3530</strain>
    </source>
</reference>
<evidence type="ECO:0000256" key="1">
    <source>
        <dbReference type="ARBA" id="ARBA00006538"/>
    </source>
</evidence>
<feature type="active site" description="Charge relay system" evidence="2">
    <location>
        <position position="249"/>
    </location>
</feature>
<dbReference type="Pfam" id="PF04775">
    <property type="entry name" value="Bile_Hydr_Trans"/>
    <property type="match status" value="1"/>
</dbReference>
<feature type="domain" description="Acyl-CoA thioester hydrolase/bile acid-CoA amino acid N-acetyltransferase" evidence="4">
    <location>
        <begin position="35"/>
        <end position="155"/>
    </location>
</feature>
<gene>
    <name evidence="6" type="ORF">SAMN05216215_1004122</name>
</gene>
<dbReference type="GO" id="GO:0006631">
    <property type="term" value="P:fatty acid metabolic process"/>
    <property type="evidence" value="ECO:0007669"/>
    <property type="project" value="TreeGrafter"/>
</dbReference>
<dbReference type="PANTHER" id="PTHR10824">
    <property type="entry name" value="ACYL-COENZYME A THIOESTERASE-RELATED"/>
    <property type="match status" value="1"/>
</dbReference>
<dbReference type="InterPro" id="IPR014940">
    <property type="entry name" value="BAAT_C"/>
</dbReference>
<protein>
    <submittedName>
        <fullName evidence="6">Acyl-CoA thioester hydrolase/BAAT N-terminal region</fullName>
    </submittedName>
</protein>
<dbReference type="OrthoDB" id="3189021at2"/>
<dbReference type="Gene3D" id="2.60.40.2240">
    <property type="entry name" value="Acyl-CoA thioester hydrolase/BAAT N-terminal domain"/>
    <property type="match status" value="1"/>
</dbReference>
<keyword evidence="3" id="KW-0732">Signal</keyword>
<feature type="active site" description="Charge relay system" evidence="2">
    <location>
        <position position="356"/>
    </location>
</feature>
<dbReference type="RefSeq" id="WP_093262398.1">
    <property type="nucleotide sequence ID" value="NZ_FNOK01000004.1"/>
</dbReference>
<dbReference type="PROSITE" id="PS51257">
    <property type="entry name" value="PROKAR_LIPOPROTEIN"/>
    <property type="match status" value="1"/>
</dbReference>
<dbReference type="EMBL" id="FNOK01000004">
    <property type="protein sequence ID" value="SDW60687.1"/>
    <property type="molecule type" value="Genomic_DNA"/>
</dbReference>
<feature type="active site" description="Charge relay system" evidence="2">
    <location>
        <position position="386"/>
    </location>
</feature>